<organism evidence="1 2">
    <name type="scientific">Helicobacter ganmani</name>
    <dbReference type="NCBI Taxonomy" id="60246"/>
    <lineage>
        <taxon>Bacteria</taxon>
        <taxon>Pseudomonadati</taxon>
        <taxon>Campylobacterota</taxon>
        <taxon>Epsilonproteobacteria</taxon>
        <taxon>Campylobacterales</taxon>
        <taxon>Helicobacteraceae</taxon>
        <taxon>Helicobacter</taxon>
    </lineage>
</organism>
<evidence type="ECO:0008006" key="3">
    <source>
        <dbReference type="Google" id="ProtNLM"/>
    </source>
</evidence>
<dbReference type="PROSITE" id="PS51257">
    <property type="entry name" value="PROKAR_LIPOPROTEIN"/>
    <property type="match status" value="1"/>
</dbReference>
<gene>
    <name evidence="1" type="ORF">CQA43_08005</name>
</gene>
<dbReference type="RefSeq" id="WP_115552075.1">
    <property type="nucleotide sequence ID" value="NZ_CAQJPM010000076.1"/>
</dbReference>
<reference evidence="1 2" key="1">
    <citation type="submission" date="2018-04" db="EMBL/GenBank/DDBJ databases">
        <title>Novel Campyloabacter and Helicobacter Species and Strains.</title>
        <authorList>
            <person name="Mannion A.J."/>
            <person name="Shen Z."/>
            <person name="Fox J.G."/>
        </authorList>
    </citation>
    <scope>NUCLEOTIDE SEQUENCE [LARGE SCALE GENOMIC DNA]</scope>
    <source>
        <strain evidence="1 2">MIT 99-5101</strain>
    </source>
</reference>
<comment type="caution">
    <text evidence="1">The sequence shown here is derived from an EMBL/GenBank/DDBJ whole genome shotgun (WGS) entry which is preliminary data.</text>
</comment>
<dbReference type="OrthoDB" id="7068723at2"/>
<name>A0A3D8IB72_9HELI</name>
<evidence type="ECO:0000313" key="2">
    <source>
        <dbReference type="Proteomes" id="UP000256650"/>
    </source>
</evidence>
<sequence>MKIFLITFLTILSFFTIGCSSGHYGITYNTNPIGANLVCGGQSKGYTPVTLYYTFENDNYNTV</sequence>
<dbReference type="GeneID" id="82536224"/>
<protein>
    <recommendedName>
        <fullName evidence="3">Lipoprotein</fullName>
    </recommendedName>
</protein>
<evidence type="ECO:0000313" key="1">
    <source>
        <dbReference type="EMBL" id="RDU62014.1"/>
    </source>
</evidence>
<dbReference type="Proteomes" id="UP000256650">
    <property type="component" value="Unassembled WGS sequence"/>
</dbReference>
<proteinExistence type="predicted"/>
<dbReference type="AlphaFoldDB" id="A0A3D8IB72"/>
<keyword evidence="2" id="KW-1185">Reference proteome</keyword>
<accession>A0A3D8IB72</accession>
<dbReference type="EMBL" id="NXLS01000009">
    <property type="protein sequence ID" value="RDU62014.1"/>
    <property type="molecule type" value="Genomic_DNA"/>
</dbReference>